<feature type="region of interest" description="Disordered" evidence="1">
    <location>
        <begin position="1"/>
        <end position="37"/>
    </location>
</feature>
<dbReference type="Proteomes" id="UP000030676">
    <property type="component" value="Unassembled WGS sequence"/>
</dbReference>
<gene>
    <name evidence="2" type="ORF">FOPG_19856</name>
</gene>
<dbReference type="HOGENOM" id="CLU_2558373_0_0_1"/>
<feature type="compositionally biased region" description="Polar residues" evidence="1">
    <location>
        <begin position="1"/>
        <end position="13"/>
    </location>
</feature>
<protein>
    <submittedName>
        <fullName evidence="2">Uncharacterized protein</fullName>
    </submittedName>
</protein>
<sequence length="82" mass="9172">MPTTSAVDPSQVRSRPAKKSDLSQQHKRSLKPSSKGLPKYLMVDLKDINAASVRCANETPERREVLDALPRRSDEKIPSRTT</sequence>
<proteinExistence type="predicted"/>
<accession>X0GJS5</accession>
<reference evidence="2" key="2">
    <citation type="submission" date="2014-03" db="EMBL/GenBank/DDBJ databases">
        <title>The Genome Annotation of Fusarium oxysporum PHW808.</title>
        <authorList>
            <consortium name="The Broad Institute Genomics Platform"/>
            <person name="Ma L.-J."/>
            <person name="Corby-Kistler H."/>
            <person name="Broz K."/>
            <person name="Gale L.R."/>
            <person name="Jonkers W."/>
            <person name="O'Donnell K."/>
            <person name="Ploetz R."/>
            <person name="Steinberg C."/>
            <person name="Schwartz D.C."/>
            <person name="VanEtten H."/>
            <person name="Zhou S."/>
            <person name="Young S.K."/>
            <person name="Zeng Q."/>
            <person name="Gargeya S."/>
            <person name="Fitzgerald M."/>
            <person name="Abouelleil A."/>
            <person name="Alvarado L."/>
            <person name="Chapman S.B."/>
            <person name="Gainer-Dewar J."/>
            <person name="Goldberg J."/>
            <person name="Griggs A."/>
            <person name="Gujja S."/>
            <person name="Hansen M."/>
            <person name="Howarth C."/>
            <person name="Imamovic A."/>
            <person name="Ireland A."/>
            <person name="Larimer J."/>
            <person name="McCowan C."/>
            <person name="Murphy C."/>
            <person name="Pearson M."/>
            <person name="Poon T.W."/>
            <person name="Priest M."/>
            <person name="Roberts A."/>
            <person name="Saif S."/>
            <person name="Shea T."/>
            <person name="Sykes S."/>
            <person name="Wortman J."/>
            <person name="Nusbaum C."/>
            <person name="Birren B."/>
        </authorList>
    </citation>
    <scope>NUCLEOTIDE SEQUENCE</scope>
    <source>
        <strain evidence="2">54008</strain>
    </source>
</reference>
<dbReference type="EMBL" id="KK034621">
    <property type="protein sequence ID" value="EXL63872.1"/>
    <property type="molecule type" value="Genomic_DNA"/>
</dbReference>
<name>X0GJS5_FUSOX</name>
<evidence type="ECO:0000313" key="2">
    <source>
        <dbReference type="EMBL" id="EXL63872.1"/>
    </source>
</evidence>
<organism evidence="2">
    <name type="scientific">Fusarium oxysporum f. sp. conglutinans race 2 54008</name>
    <dbReference type="NCBI Taxonomy" id="1089457"/>
    <lineage>
        <taxon>Eukaryota</taxon>
        <taxon>Fungi</taxon>
        <taxon>Dikarya</taxon>
        <taxon>Ascomycota</taxon>
        <taxon>Pezizomycotina</taxon>
        <taxon>Sordariomycetes</taxon>
        <taxon>Hypocreomycetidae</taxon>
        <taxon>Hypocreales</taxon>
        <taxon>Nectriaceae</taxon>
        <taxon>Fusarium</taxon>
        <taxon>Fusarium oxysporum species complex</taxon>
    </lineage>
</organism>
<dbReference type="OrthoDB" id="5052757at2759"/>
<reference evidence="2" key="1">
    <citation type="submission" date="2011-11" db="EMBL/GenBank/DDBJ databases">
        <title>The Genome Sequence of Fusarium oxysporum PHW808.</title>
        <authorList>
            <consortium name="The Broad Institute Genome Sequencing Platform"/>
            <person name="Ma L.-J."/>
            <person name="Gale L.R."/>
            <person name="Schwartz D.C."/>
            <person name="Zhou S."/>
            <person name="Corby-Kistler H."/>
            <person name="Young S.K."/>
            <person name="Zeng Q."/>
            <person name="Gargeya S."/>
            <person name="Fitzgerald M."/>
            <person name="Haas B."/>
            <person name="Abouelleil A."/>
            <person name="Alvarado L."/>
            <person name="Arachchi H.M."/>
            <person name="Berlin A."/>
            <person name="Brown A."/>
            <person name="Chapman S.B."/>
            <person name="Chen Z."/>
            <person name="Dunbar C."/>
            <person name="Freedman E."/>
            <person name="Gearin G."/>
            <person name="Goldberg J."/>
            <person name="Griggs A."/>
            <person name="Gujja S."/>
            <person name="Heiman D."/>
            <person name="Howarth C."/>
            <person name="Larson L."/>
            <person name="Lui A."/>
            <person name="MacDonald P.J.P."/>
            <person name="Montmayeur A."/>
            <person name="Murphy C."/>
            <person name="Neiman D."/>
            <person name="Pearson M."/>
            <person name="Priest M."/>
            <person name="Roberts A."/>
            <person name="Saif S."/>
            <person name="Shea T."/>
            <person name="Shenoy N."/>
            <person name="Sisk P."/>
            <person name="Stolte C."/>
            <person name="Sykes S."/>
            <person name="Wortman J."/>
            <person name="Nusbaum C."/>
            <person name="Birren B."/>
        </authorList>
    </citation>
    <scope>NUCLEOTIDE SEQUENCE [LARGE SCALE GENOMIC DNA]</scope>
    <source>
        <strain evidence="2">54008</strain>
    </source>
</reference>
<dbReference type="AlphaFoldDB" id="X0GJS5"/>
<evidence type="ECO:0000256" key="1">
    <source>
        <dbReference type="SAM" id="MobiDB-lite"/>
    </source>
</evidence>